<dbReference type="InterPro" id="IPR014757">
    <property type="entry name" value="Tscrpt_reg_IclR_C"/>
</dbReference>
<dbReference type="Pfam" id="PF01614">
    <property type="entry name" value="IclR_C"/>
    <property type="match status" value="1"/>
</dbReference>
<dbReference type="SMART" id="SM00346">
    <property type="entry name" value="HTH_ICLR"/>
    <property type="match status" value="1"/>
</dbReference>
<dbReference type="Gene3D" id="3.30.450.40">
    <property type="match status" value="1"/>
</dbReference>
<organism evidence="6 7">
    <name type="scientific">Cupriavidus pinatubonensis</name>
    <dbReference type="NCBI Taxonomy" id="248026"/>
    <lineage>
        <taxon>Bacteria</taxon>
        <taxon>Pseudomonadati</taxon>
        <taxon>Pseudomonadota</taxon>
        <taxon>Betaproteobacteria</taxon>
        <taxon>Burkholderiales</taxon>
        <taxon>Burkholderiaceae</taxon>
        <taxon>Cupriavidus</taxon>
    </lineage>
</organism>
<dbReference type="Gene3D" id="1.10.10.10">
    <property type="entry name" value="Winged helix-like DNA-binding domain superfamily/Winged helix DNA-binding domain"/>
    <property type="match status" value="1"/>
</dbReference>
<dbReference type="Pfam" id="PF09339">
    <property type="entry name" value="HTH_IclR"/>
    <property type="match status" value="1"/>
</dbReference>
<dbReference type="RefSeq" id="WP_224000172.1">
    <property type="nucleotide sequence ID" value="NZ_CAJZAF010000003.1"/>
</dbReference>
<dbReference type="PROSITE" id="PS51077">
    <property type="entry name" value="HTH_ICLR"/>
    <property type="match status" value="1"/>
</dbReference>
<dbReference type="InterPro" id="IPR029016">
    <property type="entry name" value="GAF-like_dom_sf"/>
</dbReference>
<keyword evidence="2" id="KW-0238">DNA-binding</keyword>
<evidence type="ECO:0000256" key="1">
    <source>
        <dbReference type="ARBA" id="ARBA00023015"/>
    </source>
</evidence>
<dbReference type="InterPro" id="IPR036390">
    <property type="entry name" value="WH_DNA-bd_sf"/>
</dbReference>
<dbReference type="SUPFAM" id="SSF55781">
    <property type="entry name" value="GAF domain-like"/>
    <property type="match status" value="1"/>
</dbReference>
<dbReference type="PANTHER" id="PTHR30136">
    <property type="entry name" value="HELIX-TURN-HELIX TRANSCRIPTIONAL REGULATOR, ICLR FAMILY"/>
    <property type="match status" value="1"/>
</dbReference>
<dbReference type="PANTHER" id="PTHR30136:SF24">
    <property type="entry name" value="HTH-TYPE TRANSCRIPTIONAL REPRESSOR ALLR"/>
    <property type="match status" value="1"/>
</dbReference>
<dbReference type="SUPFAM" id="SSF46785">
    <property type="entry name" value="Winged helix' DNA-binding domain"/>
    <property type="match status" value="1"/>
</dbReference>
<feature type="domain" description="IclR-ED" evidence="5">
    <location>
        <begin position="92"/>
        <end position="272"/>
    </location>
</feature>
<proteinExistence type="predicted"/>
<protein>
    <submittedName>
        <fullName evidence="6">HTH-type transcriptional repressor AllR</fullName>
    </submittedName>
</protein>
<dbReference type="PROSITE" id="PS51078">
    <property type="entry name" value="ICLR_ED"/>
    <property type="match status" value="1"/>
</dbReference>
<keyword evidence="3" id="KW-0804">Transcription</keyword>
<dbReference type="InterPro" id="IPR005471">
    <property type="entry name" value="Tscrpt_reg_IclR_N"/>
</dbReference>
<evidence type="ECO:0000313" key="7">
    <source>
        <dbReference type="Proteomes" id="UP000701702"/>
    </source>
</evidence>
<evidence type="ECO:0000259" key="5">
    <source>
        <dbReference type="PROSITE" id="PS51078"/>
    </source>
</evidence>
<gene>
    <name evidence="6" type="primary">allR</name>
    <name evidence="6" type="ORF">LMG23994_00896</name>
</gene>
<comment type="caution">
    <text evidence="6">The sequence shown here is derived from an EMBL/GenBank/DDBJ whole genome shotgun (WGS) entry which is preliminary data.</text>
</comment>
<dbReference type="InterPro" id="IPR036388">
    <property type="entry name" value="WH-like_DNA-bd_sf"/>
</dbReference>
<keyword evidence="7" id="KW-1185">Reference proteome</keyword>
<dbReference type="Proteomes" id="UP000701702">
    <property type="component" value="Unassembled WGS sequence"/>
</dbReference>
<accession>A0ABM8WFH8</accession>
<evidence type="ECO:0000256" key="3">
    <source>
        <dbReference type="ARBA" id="ARBA00023163"/>
    </source>
</evidence>
<dbReference type="InterPro" id="IPR050707">
    <property type="entry name" value="HTH_MetabolicPath_Reg"/>
</dbReference>
<feature type="domain" description="HTH iclR-type" evidence="4">
    <location>
        <begin position="29"/>
        <end position="91"/>
    </location>
</feature>
<keyword evidence="1" id="KW-0805">Transcription regulation</keyword>
<reference evidence="6 7" key="1">
    <citation type="submission" date="2021-08" db="EMBL/GenBank/DDBJ databases">
        <authorList>
            <person name="Peeters C."/>
        </authorList>
    </citation>
    <scope>NUCLEOTIDE SEQUENCE [LARGE SCALE GENOMIC DNA]</scope>
    <source>
        <strain evidence="6 7">LMG 23994</strain>
    </source>
</reference>
<evidence type="ECO:0000259" key="4">
    <source>
        <dbReference type="PROSITE" id="PS51077"/>
    </source>
</evidence>
<sequence length="272" mass="29435">MNLKTSVTKAPRANGASAATAASGAAVMVKPVSNAIRILRHLTQTGAPERATDVARHLSINPSTCFNILRTLVAEEVVDFNALSKTYSAGLGLTRLVEQLVTQGQRLQLATPLMHDLAARFGVTVTLWRRIGMDRMVLVSSESSPTDLHIGMPAGQRLPILMGASGRLFAGSLGLSDKQLRDEFDQLRWARPLTFETYMREVTRAKRRGWASDDGYFATGVLAIAAPVRDPSTGISFTVSTVMIRGDRDEAAVEALGNAVRDLAQQLETVIF</sequence>
<evidence type="ECO:0000256" key="2">
    <source>
        <dbReference type="ARBA" id="ARBA00023125"/>
    </source>
</evidence>
<name>A0ABM8WFH8_9BURK</name>
<evidence type="ECO:0000313" key="6">
    <source>
        <dbReference type="EMBL" id="CAG9166086.1"/>
    </source>
</evidence>
<dbReference type="EMBL" id="CAJZAF010000003">
    <property type="protein sequence ID" value="CAG9166086.1"/>
    <property type="molecule type" value="Genomic_DNA"/>
</dbReference>